<evidence type="ECO:0000256" key="2">
    <source>
        <dbReference type="ARBA" id="ARBA00010790"/>
    </source>
</evidence>
<dbReference type="SUPFAM" id="SSF54373">
    <property type="entry name" value="FAD-linked reductases, C-terminal domain"/>
    <property type="match status" value="1"/>
</dbReference>
<comment type="similarity">
    <text evidence="2">Belongs to the GMC oxidoreductase family.</text>
</comment>
<evidence type="ECO:0000256" key="13">
    <source>
        <dbReference type="ARBA" id="ARBA00049723"/>
    </source>
</evidence>
<evidence type="ECO:0000256" key="6">
    <source>
        <dbReference type="ARBA" id="ARBA00023002"/>
    </source>
</evidence>
<evidence type="ECO:0000259" key="16">
    <source>
        <dbReference type="Pfam" id="PF00732"/>
    </source>
</evidence>
<evidence type="ECO:0000256" key="9">
    <source>
        <dbReference type="ARBA" id="ARBA00023221"/>
    </source>
</evidence>
<dbReference type="Gene3D" id="3.50.50.60">
    <property type="entry name" value="FAD/NAD(P)-binding domain"/>
    <property type="match status" value="1"/>
</dbReference>
<name>A0ABV8ZZX9_9NEIS</name>
<dbReference type="EMBL" id="JBHSEK010000021">
    <property type="protein sequence ID" value="MFC4492150.1"/>
    <property type="molecule type" value="Genomic_DNA"/>
</dbReference>
<evidence type="ECO:0000256" key="11">
    <source>
        <dbReference type="ARBA" id="ARBA00038856"/>
    </source>
</evidence>
<gene>
    <name evidence="19" type="ORF">ACFO0R_21265</name>
</gene>
<organism evidence="19 20">
    <name type="scientific">Chromobacterium aquaticum</name>
    <dbReference type="NCBI Taxonomy" id="467180"/>
    <lineage>
        <taxon>Bacteria</taxon>
        <taxon>Pseudomonadati</taxon>
        <taxon>Pseudomonadota</taxon>
        <taxon>Betaproteobacteria</taxon>
        <taxon>Neisseriales</taxon>
        <taxon>Chromobacteriaceae</taxon>
        <taxon>Chromobacterium</taxon>
    </lineage>
</organism>
<evidence type="ECO:0000313" key="20">
    <source>
        <dbReference type="Proteomes" id="UP001595999"/>
    </source>
</evidence>
<dbReference type="InterPro" id="IPR007867">
    <property type="entry name" value="GMC_OxRtase_C"/>
</dbReference>
<evidence type="ECO:0000256" key="14">
    <source>
        <dbReference type="ARBA" id="ARBA00049744"/>
    </source>
</evidence>
<evidence type="ECO:0000256" key="10">
    <source>
        <dbReference type="ARBA" id="ARBA00023235"/>
    </source>
</evidence>
<accession>A0ABV8ZZX9</accession>
<keyword evidence="7" id="KW-0443">Lipid metabolism</keyword>
<keyword evidence="3" id="KW-0153">Cholesterol metabolism</keyword>
<evidence type="ECO:0000259" key="17">
    <source>
        <dbReference type="Pfam" id="PF00890"/>
    </source>
</evidence>
<evidence type="ECO:0000256" key="7">
    <source>
        <dbReference type="ARBA" id="ARBA00023098"/>
    </source>
</evidence>
<keyword evidence="5" id="KW-0274">FAD</keyword>
<dbReference type="PROSITE" id="PS51318">
    <property type="entry name" value="TAT"/>
    <property type="match status" value="1"/>
</dbReference>
<comment type="caution">
    <text evidence="19">The sequence shown here is derived from an EMBL/GenBank/DDBJ whole genome shotgun (WGS) entry which is preliminary data.</text>
</comment>
<sequence length="553" mass="60238">MANTPEDDKLASLNPSLNRRQLLLGAGAGTASLLLPSPASASILMEAKYKLLVPEIFKPVSRPPGYTPNLVIGSGFGGAISALRLAQAGQQVTVLERGHRWPKDPWRNIFSNDTLPDGRAFWHRKDAKMLTGIRTYFDYFGGVLDSSDYPNMNVWRGACVGGGSVVFTGVMIQPQKQYFEALFGDRVSYEEMDRSYYPRVRQMLNLNAMPADIYRSKPFHHSRVWDEHVRKAGYLTTPNDSIFNWEVIRQELRGQSRPSATIGLSNHGNSNGAKFDLNQNYLAQAQATGRAAIYPGHEVLSIAWDGSRYEVDVIKRHPSGRQLERYRLSCDRLFLAAGSIGSSELLVKARAQGTLRNLNEHVGQGWGSNGSTIVVRSLSTLSLATQATPSASRIHDPSRGLPFTLENWYVPGLPTDLTTVIGSLGIAFDQSNRGHFSYNPATDRVVLNWPRQGNADSVAAAKAVNRKIADATNSIPGFPGIIDDVTGLNWTAHPLGGAVLGKATDNWGRVIGHPGLYVMDGALIPGSTGAVNPSLTISALAERNIEHIIKNGG</sequence>
<evidence type="ECO:0000259" key="18">
    <source>
        <dbReference type="Pfam" id="PF05199"/>
    </source>
</evidence>
<evidence type="ECO:0000256" key="1">
    <source>
        <dbReference type="ARBA" id="ARBA00001974"/>
    </source>
</evidence>
<keyword evidence="10" id="KW-0413">Isomerase</keyword>
<feature type="domain" description="FAD-dependent oxidoreductase 2 FAD-binding" evidence="17">
    <location>
        <begin position="70"/>
        <end position="99"/>
    </location>
</feature>
<evidence type="ECO:0000256" key="4">
    <source>
        <dbReference type="ARBA" id="ARBA00022630"/>
    </source>
</evidence>
<dbReference type="EC" id="1.1.3.6" evidence="13"/>
<feature type="domain" description="Glucose-methanol-choline oxidoreductase C-terminal" evidence="18">
    <location>
        <begin position="491"/>
        <end position="541"/>
    </location>
</feature>
<dbReference type="EC" id="5.3.3.1" evidence="11"/>
<dbReference type="Pfam" id="PF00890">
    <property type="entry name" value="FAD_binding_2"/>
    <property type="match status" value="1"/>
</dbReference>
<dbReference type="RefSeq" id="WP_231463808.1">
    <property type="nucleotide sequence ID" value="NZ_JAJOHW010000109.1"/>
</dbReference>
<dbReference type="InterPro" id="IPR006311">
    <property type="entry name" value="TAT_signal"/>
</dbReference>
<keyword evidence="20" id="KW-1185">Reference proteome</keyword>
<dbReference type="PANTHER" id="PTHR47470:SF1">
    <property type="entry name" value="FAD-DEPENDENT OXIDOREDUCTASE 2 FAD BINDING DOMAIN-CONTAINING PROTEIN"/>
    <property type="match status" value="1"/>
</dbReference>
<dbReference type="SUPFAM" id="SSF51905">
    <property type="entry name" value="FAD/NAD(P)-binding domain"/>
    <property type="match status" value="1"/>
</dbReference>
<keyword evidence="8" id="KW-1207">Sterol metabolism</keyword>
<dbReference type="Pfam" id="PF22500">
    <property type="entry name" value="GMC_oxred_C_1st"/>
    <property type="match status" value="1"/>
</dbReference>
<keyword evidence="4" id="KW-0285">Flavoprotein</keyword>
<dbReference type="Pfam" id="PF05199">
    <property type="entry name" value="GMC_oxred_C"/>
    <property type="match status" value="1"/>
</dbReference>
<dbReference type="Pfam" id="PF00732">
    <property type="entry name" value="GMC_oxred_N"/>
    <property type="match status" value="1"/>
</dbReference>
<protein>
    <recommendedName>
        <fullName evidence="14">Cholesterol oxidase</fullName>
        <ecNumber evidence="13">1.1.3.6</ecNumber>
        <ecNumber evidence="11">5.3.3.1</ecNumber>
    </recommendedName>
    <alternativeName>
        <fullName evidence="15">Cholesterol isomerase</fullName>
    </alternativeName>
</protein>
<dbReference type="Proteomes" id="UP001595999">
    <property type="component" value="Unassembled WGS sequence"/>
</dbReference>
<dbReference type="InterPro" id="IPR000172">
    <property type="entry name" value="GMC_OxRdtase_N"/>
</dbReference>
<evidence type="ECO:0000256" key="5">
    <source>
        <dbReference type="ARBA" id="ARBA00022827"/>
    </source>
</evidence>
<dbReference type="InterPro" id="IPR052542">
    <property type="entry name" value="Cholesterol_Oxidase"/>
</dbReference>
<keyword evidence="9" id="KW-0753">Steroid metabolism</keyword>
<evidence type="ECO:0000313" key="19">
    <source>
        <dbReference type="EMBL" id="MFC4492150.1"/>
    </source>
</evidence>
<feature type="domain" description="Glucose-methanol-choline oxidoreductase N-terminal" evidence="16">
    <location>
        <begin position="141"/>
        <end position="348"/>
    </location>
</feature>
<dbReference type="Gene3D" id="3.30.410.10">
    <property type="entry name" value="Cholesterol Oxidase, domain 2"/>
    <property type="match status" value="1"/>
</dbReference>
<proteinExistence type="inferred from homology"/>
<evidence type="ECO:0000256" key="8">
    <source>
        <dbReference type="ARBA" id="ARBA00023166"/>
    </source>
</evidence>
<keyword evidence="6" id="KW-0560">Oxidoreductase</keyword>
<dbReference type="InterPro" id="IPR003953">
    <property type="entry name" value="FAD-dep_OxRdtase_2_FAD-bd"/>
</dbReference>
<evidence type="ECO:0000256" key="15">
    <source>
        <dbReference type="ARBA" id="ARBA00049778"/>
    </source>
</evidence>
<evidence type="ECO:0000256" key="3">
    <source>
        <dbReference type="ARBA" id="ARBA00022548"/>
    </source>
</evidence>
<dbReference type="PANTHER" id="PTHR47470">
    <property type="entry name" value="CHOLESTEROL OXIDASE"/>
    <property type="match status" value="1"/>
</dbReference>
<dbReference type="InterPro" id="IPR036188">
    <property type="entry name" value="FAD/NAD-bd_sf"/>
</dbReference>
<comment type="pathway">
    <text evidence="12">Steroid metabolism; cholesterol degradation.</text>
</comment>
<reference evidence="20" key="1">
    <citation type="journal article" date="2019" name="Int. J. Syst. Evol. Microbiol.">
        <title>The Global Catalogue of Microorganisms (GCM) 10K type strain sequencing project: providing services to taxonomists for standard genome sequencing and annotation.</title>
        <authorList>
            <consortium name="The Broad Institute Genomics Platform"/>
            <consortium name="The Broad Institute Genome Sequencing Center for Infectious Disease"/>
            <person name="Wu L."/>
            <person name="Ma J."/>
        </authorList>
    </citation>
    <scope>NUCLEOTIDE SEQUENCE [LARGE SCALE GENOMIC DNA]</scope>
    <source>
        <strain evidence="20">CGMCC 4.7608</strain>
    </source>
</reference>
<comment type="cofactor">
    <cofactor evidence="1">
        <name>FAD</name>
        <dbReference type="ChEBI" id="CHEBI:57692"/>
    </cofactor>
</comment>
<evidence type="ECO:0000256" key="12">
    <source>
        <dbReference type="ARBA" id="ARBA00049645"/>
    </source>
</evidence>